<gene>
    <name evidence="1" type="ORF">D3M59_00715</name>
</gene>
<dbReference type="EMBL" id="QXTF01000001">
    <property type="protein sequence ID" value="RIX31581.1"/>
    <property type="molecule type" value="Genomic_DNA"/>
</dbReference>
<dbReference type="Proteomes" id="UP000285023">
    <property type="component" value="Unassembled WGS sequence"/>
</dbReference>
<accession>A0A418Q161</accession>
<comment type="caution">
    <text evidence="1">The sequence shown here is derived from an EMBL/GenBank/DDBJ whole genome shotgun (WGS) entry which is preliminary data.</text>
</comment>
<evidence type="ECO:0000313" key="2">
    <source>
        <dbReference type="Proteomes" id="UP000285023"/>
    </source>
</evidence>
<proteinExistence type="predicted"/>
<organism evidence="1 2">
    <name type="scientific">Sphingomonas edaphi</name>
    <dbReference type="NCBI Taxonomy" id="2315689"/>
    <lineage>
        <taxon>Bacteria</taxon>
        <taxon>Pseudomonadati</taxon>
        <taxon>Pseudomonadota</taxon>
        <taxon>Alphaproteobacteria</taxon>
        <taxon>Sphingomonadales</taxon>
        <taxon>Sphingomonadaceae</taxon>
        <taxon>Sphingomonas</taxon>
    </lineage>
</organism>
<reference evidence="1 2" key="1">
    <citation type="submission" date="2018-09" db="EMBL/GenBank/DDBJ databases">
        <title>Sphingomonas sp. DAC4.</title>
        <authorList>
            <person name="Seo T."/>
        </authorList>
    </citation>
    <scope>NUCLEOTIDE SEQUENCE [LARGE SCALE GENOMIC DNA]</scope>
    <source>
        <strain evidence="1 2">DAC4</strain>
    </source>
</reference>
<sequence>MHIACGMLCFECDGSFTQLSISVIYNQRPIFRLDVVPDNERKENPFAVRRYAPSLPREVCGPHTHPWVEHREWVRAQGLGELPFRKPLVGSVTSFEHALDIVADAVNLTLAAGQRSVALPAQAGLFAREGGVR</sequence>
<evidence type="ECO:0000313" key="1">
    <source>
        <dbReference type="EMBL" id="RIX31581.1"/>
    </source>
</evidence>
<keyword evidence="2" id="KW-1185">Reference proteome</keyword>
<protein>
    <submittedName>
        <fullName evidence="1">Uncharacterized protein</fullName>
    </submittedName>
</protein>
<name>A0A418Q161_9SPHN</name>
<dbReference type="AlphaFoldDB" id="A0A418Q161"/>